<keyword evidence="1" id="KW-0175">Coiled coil</keyword>
<organism evidence="2 3">
    <name type="scientific">Anaeramoeba ignava</name>
    <name type="common">Anaerobic marine amoeba</name>
    <dbReference type="NCBI Taxonomy" id="1746090"/>
    <lineage>
        <taxon>Eukaryota</taxon>
        <taxon>Metamonada</taxon>
        <taxon>Anaeramoebidae</taxon>
        <taxon>Anaeramoeba</taxon>
    </lineage>
</organism>
<proteinExistence type="predicted"/>
<comment type="caution">
    <text evidence="2">The sequence shown here is derived from an EMBL/GenBank/DDBJ whole genome shotgun (WGS) entry which is preliminary data.</text>
</comment>
<name>A0A9Q0RA80_ANAIG</name>
<evidence type="ECO:0000313" key="3">
    <source>
        <dbReference type="Proteomes" id="UP001149090"/>
    </source>
</evidence>
<evidence type="ECO:0000256" key="1">
    <source>
        <dbReference type="SAM" id="Coils"/>
    </source>
</evidence>
<dbReference type="Proteomes" id="UP001149090">
    <property type="component" value="Unassembled WGS sequence"/>
</dbReference>
<protein>
    <submittedName>
        <fullName evidence="2">Uncharacterized protein</fullName>
    </submittedName>
</protein>
<reference evidence="2" key="1">
    <citation type="submission" date="2022-10" db="EMBL/GenBank/DDBJ databases">
        <title>Novel sulphate-reducing endosymbionts in the free-living metamonad Anaeramoeba.</title>
        <authorList>
            <person name="Jerlstrom-Hultqvist J."/>
            <person name="Cepicka I."/>
            <person name="Gallot-Lavallee L."/>
            <person name="Salas-Leiva D."/>
            <person name="Curtis B.A."/>
            <person name="Zahonova K."/>
            <person name="Pipaliya S."/>
            <person name="Dacks J."/>
            <person name="Roger A.J."/>
        </authorList>
    </citation>
    <scope>NUCLEOTIDE SEQUENCE</scope>
    <source>
        <strain evidence="2">BMAN</strain>
    </source>
</reference>
<evidence type="ECO:0000313" key="2">
    <source>
        <dbReference type="EMBL" id="KAJ5072223.1"/>
    </source>
</evidence>
<sequence length="706" mass="82640">MIDIFNKIQINFIKESSNFEVKVLIQNKHYPAQLNLLHDSFTIQTLINSENIEFRNSIFSTKISTSVQNDTLLRLQINPDSCILLITKNSTESEIISRTFKMLQIYNHDLFESGFIDFNPSGKILTLNDELDAILWKSYKRGNIMFKFLCSIENQGFILSTIQITENFTTIQMKNFRKITLKWNQNPICRIDSKSPKNIKIKSRHHSIIVDCKNPYSAYFLFKSFYYYKGIKQNQLLITFKKDSVTRVPENPKIGKKHFRKLKKLRDSSDDSSLRSSIHGSMKEINLAALETIIPFDNKDDLYKEETAKKTEKNQEIKSIEIQEIKQIKNDEVQEIEIEEIEQMNEIKIENLEQIDDSTQKISTPQDIPLVSENFTIPQVKELSNSFEVKEIPQSFEIEKIEDNSNQEILDIQQDKDSFNVELLNITDDSTKSANFIFGKEKLKLQNEETNQDFILDSNCLLFRKSSKRNILILKLNDSKILAKFKRVKDLENFITKFTKTQNKISKMDKTKFMVIISKSGKFKEDSEEGILSFTTKGIGLIIEEEKLFFDYNPKFEVSFHPRNPLLIKMKFTNEQNYILSFNSLQDIQRFRNTFFKYFNKYGKEYIFQVQPSSENLLGETSILKLKPNGILSLDHPTLGFQDLKITSDYPILKTNKIDPHLCAIVTQNKSVTLNFKDEKTLHNFINQFRIHKYKSPNENENEKEN</sequence>
<gene>
    <name evidence="2" type="ORF">M0811_09603</name>
</gene>
<dbReference type="AlphaFoldDB" id="A0A9Q0RA80"/>
<accession>A0A9Q0RA80</accession>
<keyword evidence="3" id="KW-1185">Reference proteome</keyword>
<dbReference type="EMBL" id="JAPDFW010000082">
    <property type="protein sequence ID" value="KAJ5072223.1"/>
    <property type="molecule type" value="Genomic_DNA"/>
</dbReference>
<feature type="coiled-coil region" evidence="1">
    <location>
        <begin position="303"/>
        <end position="358"/>
    </location>
</feature>